<dbReference type="InterPro" id="IPR010721">
    <property type="entry name" value="UstE-like"/>
</dbReference>
<keyword evidence="1" id="KW-0812">Transmembrane</keyword>
<feature type="transmembrane region" description="Helical" evidence="1">
    <location>
        <begin position="7"/>
        <end position="24"/>
    </location>
</feature>
<name>A0A815YWL0_9BILA</name>
<dbReference type="Proteomes" id="UP000663829">
    <property type="component" value="Unassembled WGS sequence"/>
</dbReference>
<dbReference type="EMBL" id="CAJOBC010096524">
    <property type="protein sequence ID" value="CAF4440825.1"/>
    <property type="molecule type" value="Genomic_DNA"/>
</dbReference>
<dbReference type="PANTHER" id="PTHR32251">
    <property type="entry name" value="3-OXO-5-ALPHA-STEROID 4-DEHYDROGENASE"/>
    <property type="match status" value="1"/>
</dbReference>
<dbReference type="Pfam" id="PF06966">
    <property type="entry name" value="DUF1295"/>
    <property type="match status" value="1"/>
</dbReference>
<dbReference type="EMBL" id="CAJNOQ010030636">
    <property type="protein sequence ID" value="CAF1575815.1"/>
    <property type="molecule type" value="Genomic_DNA"/>
</dbReference>
<dbReference type="AlphaFoldDB" id="A0A815YWL0"/>
<organism evidence="2 4">
    <name type="scientific">Didymodactylos carnosus</name>
    <dbReference type="NCBI Taxonomy" id="1234261"/>
    <lineage>
        <taxon>Eukaryota</taxon>
        <taxon>Metazoa</taxon>
        <taxon>Spiralia</taxon>
        <taxon>Gnathifera</taxon>
        <taxon>Rotifera</taxon>
        <taxon>Eurotatoria</taxon>
        <taxon>Bdelloidea</taxon>
        <taxon>Philodinida</taxon>
        <taxon>Philodinidae</taxon>
        <taxon>Didymodactylos</taxon>
    </lineage>
</organism>
<dbReference type="GO" id="GO:0016020">
    <property type="term" value="C:membrane"/>
    <property type="evidence" value="ECO:0007669"/>
    <property type="project" value="TreeGrafter"/>
</dbReference>
<feature type="transmembrane region" description="Helical" evidence="1">
    <location>
        <begin position="183"/>
        <end position="202"/>
    </location>
</feature>
<evidence type="ECO:0000313" key="2">
    <source>
        <dbReference type="EMBL" id="CAF1575815.1"/>
    </source>
</evidence>
<evidence type="ECO:0000313" key="4">
    <source>
        <dbReference type="Proteomes" id="UP000663829"/>
    </source>
</evidence>
<protein>
    <recommendedName>
        <fullName evidence="5">Steroid 5-alpha reductase C-terminal domain-containing protein</fullName>
    </recommendedName>
</protein>
<dbReference type="Gene3D" id="1.20.120.1630">
    <property type="match status" value="1"/>
</dbReference>
<feature type="transmembrane region" description="Helical" evidence="1">
    <location>
        <begin position="113"/>
        <end position="133"/>
    </location>
</feature>
<gene>
    <name evidence="2" type="ORF">GPM918_LOCUS40718</name>
    <name evidence="3" type="ORF">SRO942_LOCUS41693</name>
</gene>
<keyword evidence="4" id="KW-1185">Reference proteome</keyword>
<dbReference type="OrthoDB" id="67965at2759"/>
<reference evidence="2" key="1">
    <citation type="submission" date="2021-02" db="EMBL/GenBank/DDBJ databases">
        <authorList>
            <person name="Nowell W R."/>
        </authorList>
    </citation>
    <scope>NUCLEOTIDE SEQUENCE</scope>
</reference>
<keyword evidence="1" id="KW-0472">Membrane</keyword>
<proteinExistence type="predicted"/>
<sequence>MKVISEFRCPIICSLTFTILTYLSLNFSRRYLRQNVQSSCVLLWALRLGAYLFYRILKMKKDARFNRIRDSPSKLFGVWMMQGIWIIVTLLPTLCVNQKRVDKKLTTTDYLGWSLWLFGFLFEVIADGQKYAFKTNPAHKGKFINSGLWSISRHPNYFGEICAWTGLYISSSHMLQGNERLCALSPVFITLMISFLSGIPLLERIAMKQFGGNSAYRTYRSHVPVLIPFISFSKI</sequence>
<accession>A0A815YWL0</accession>
<dbReference type="Proteomes" id="UP000681722">
    <property type="component" value="Unassembled WGS sequence"/>
</dbReference>
<feature type="transmembrane region" description="Helical" evidence="1">
    <location>
        <begin position="36"/>
        <end position="54"/>
    </location>
</feature>
<evidence type="ECO:0000256" key="1">
    <source>
        <dbReference type="SAM" id="Phobius"/>
    </source>
</evidence>
<dbReference type="PANTHER" id="PTHR32251:SF17">
    <property type="entry name" value="STEROID 5-ALPHA REDUCTASE C-TERMINAL DOMAIN-CONTAINING PROTEIN"/>
    <property type="match status" value="1"/>
</dbReference>
<keyword evidence="1" id="KW-1133">Transmembrane helix</keyword>
<evidence type="ECO:0000313" key="3">
    <source>
        <dbReference type="EMBL" id="CAF4440825.1"/>
    </source>
</evidence>
<evidence type="ECO:0008006" key="5">
    <source>
        <dbReference type="Google" id="ProtNLM"/>
    </source>
</evidence>
<comment type="caution">
    <text evidence="2">The sequence shown here is derived from an EMBL/GenBank/DDBJ whole genome shotgun (WGS) entry which is preliminary data.</text>
</comment>
<dbReference type="PROSITE" id="PS50244">
    <property type="entry name" value="S5A_REDUCTASE"/>
    <property type="match status" value="1"/>
</dbReference>
<feature type="transmembrane region" description="Helical" evidence="1">
    <location>
        <begin position="75"/>
        <end position="93"/>
    </location>
</feature>